<protein>
    <submittedName>
        <fullName evidence="3">Polyisoprenoid-binding protein YceI</fullName>
    </submittedName>
</protein>
<dbReference type="Pfam" id="PF04264">
    <property type="entry name" value="YceI"/>
    <property type="match status" value="1"/>
</dbReference>
<evidence type="ECO:0000259" key="2">
    <source>
        <dbReference type="SMART" id="SM00867"/>
    </source>
</evidence>
<dbReference type="InterPro" id="IPR036761">
    <property type="entry name" value="TTHA0802/YceI-like_sf"/>
</dbReference>
<evidence type="ECO:0000313" key="4">
    <source>
        <dbReference type="Proteomes" id="UP001180840"/>
    </source>
</evidence>
<sequence>MAYNGTFELDPTHTTIGFVARHAMVTKVRGSFSDWSSEVNIDEANPANSVVNVTVKTASIDTNNADRDGHVRNEDFFNVEQYPDMTFKSTNVEFEGENAAKITGDLTIKDVTKPVVLDVEIFGSEVDPWGQTRVGFDAKTEINRKDWGLEWNSPLNSGGVLVSEKIKIEIEGSAIQR</sequence>
<dbReference type="EMBL" id="JAVDXZ010000001">
    <property type="protein sequence ID" value="MDR7329075.1"/>
    <property type="molecule type" value="Genomic_DNA"/>
</dbReference>
<dbReference type="Gene3D" id="2.40.128.110">
    <property type="entry name" value="Lipid/polyisoprenoid-binding, YceI-like"/>
    <property type="match status" value="1"/>
</dbReference>
<feature type="domain" description="Lipid/polyisoprenoid-binding YceI-like" evidence="2">
    <location>
        <begin position="6"/>
        <end position="175"/>
    </location>
</feature>
<comment type="caution">
    <text evidence="3">The sequence shown here is derived from an EMBL/GenBank/DDBJ whole genome shotgun (WGS) entry which is preliminary data.</text>
</comment>
<evidence type="ECO:0000313" key="3">
    <source>
        <dbReference type="EMBL" id="MDR7329075.1"/>
    </source>
</evidence>
<accession>A0ABU1ZWD8</accession>
<dbReference type="Proteomes" id="UP001180840">
    <property type="component" value="Unassembled WGS sequence"/>
</dbReference>
<dbReference type="PANTHER" id="PTHR34406:SF1">
    <property type="entry name" value="PROTEIN YCEI"/>
    <property type="match status" value="1"/>
</dbReference>
<evidence type="ECO:0000256" key="1">
    <source>
        <dbReference type="ARBA" id="ARBA00008812"/>
    </source>
</evidence>
<dbReference type="SUPFAM" id="SSF101874">
    <property type="entry name" value="YceI-like"/>
    <property type="match status" value="1"/>
</dbReference>
<keyword evidence="4" id="KW-1185">Reference proteome</keyword>
<dbReference type="SMART" id="SM00867">
    <property type="entry name" value="YceI"/>
    <property type="match status" value="1"/>
</dbReference>
<organism evidence="3 4">
    <name type="scientific">Corynebacterium guangdongense</name>
    <dbReference type="NCBI Taxonomy" id="1783348"/>
    <lineage>
        <taxon>Bacteria</taxon>
        <taxon>Bacillati</taxon>
        <taxon>Actinomycetota</taxon>
        <taxon>Actinomycetes</taxon>
        <taxon>Mycobacteriales</taxon>
        <taxon>Corynebacteriaceae</taxon>
        <taxon>Corynebacterium</taxon>
    </lineage>
</organism>
<comment type="similarity">
    <text evidence="1">Belongs to the UPF0312 family.</text>
</comment>
<dbReference type="PANTHER" id="PTHR34406">
    <property type="entry name" value="PROTEIN YCEI"/>
    <property type="match status" value="1"/>
</dbReference>
<proteinExistence type="inferred from homology"/>
<name>A0ABU1ZWD8_9CORY</name>
<dbReference type="InterPro" id="IPR007372">
    <property type="entry name" value="Lipid/polyisoprenoid-bd_YceI"/>
</dbReference>
<reference evidence="3" key="1">
    <citation type="submission" date="2023-07" db="EMBL/GenBank/DDBJ databases">
        <title>Sequencing the genomes of 1000 actinobacteria strains.</title>
        <authorList>
            <person name="Klenk H.-P."/>
        </authorList>
    </citation>
    <scope>NUCLEOTIDE SEQUENCE</scope>
    <source>
        <strain evidence="3">DSM 107476</strain>
    </source>
</reference>
<gene>
    <name evidence="3" type="ORF">J2S39_000751</name>
</gene>